<dbReference type="Pfam" id="PF02902">
    <property type="entry name" value="Peptidase_C48"/>
    <property type="match status" value="1"/>
</dbReference>
<comment type="caution">
    <text evidence="5">The sequence shown here is derived from an EMBL/GenBank/DDBJ whole genome shotgun (WGS) entry which is preliminary data.</text>
</comment>
<dbReference type="EMBL" id="JAGKQM010000009">
    <property type="protein sequence ID" value="KAH0910106.1"/>
    <property type="molecule type" value="Genomic_DNA"/>
</dbReference>
<comment type="similarity">
    <text evidence="1">Belongs to the peptidase C48 family.</text>
</comment>
<evidence type="ECO:0000256" key="2">
    <source>
        <dbReference type="ARBA" id="ARBA00022670"/>
    </source>
</evidence>
<evidence type="ECO:0000259" key="4">
    <source>
        <dbReference type="Pfam" id="PF02902"/>
    </source>
</evidence>
<keyword evidence="3" id="KW-0378">Hydrolase</keyword>
<reference evidence="5 6" key="1">
    <citation type="submission" date="2021-05" db="EMBL/GenBank/DDBJ databases">
        <title>Genome Assembly of Synthetic Allotetraploid Brassica napus Reveals Homoeologous Exchanges between Subgenomes.</title>
        <authorList>
            <person name="Davis J.T."/>
        </authorList>
    </citation>
    <scope>NUCLEOTIDE SEQUENCE [LARGE SCALE GENOMIC DNA]</scope>
    <source>
        <strain evidence="6">cv. Da-Ae</strain>
        <tissue evidence="5">Seedling</tissue>
    </source>
</reference>
<sequence length="274" mass="30559">MKMIPLLLNEMVPERKKSSQQFRISRPKSVPKNEDPGDCGVYALKYIECKTVGCGVEGLSDQCIPAMYIKLAAEIYYEEPTLERKERKERSCLGFGARPARERPCRRRYLCLSFVVFPLRSSSPTCQRLPCPSSGFDFTAYGGFGLGVETFVDPPPPALVPGKGVFFRFAFAGFVVGKSWVGSLRMRSWLKTRFSGEVMILKERKRWLLESRVLGLKYAKGGGDLEACLVSSSDEQGARGCLFRWRKGGGDQVEAVTTCDASMEQITPLVEPPP</sequence>
<evidence type="ECO:0000313" key="5">
    <source>
        <dbReference type="EMBL" id="KAH0910106.1"/>
    </source>
</evidence>
<protein>
    <recommendedName>
        <fullName evidence="4">Ubiquitin-like protease family profile domain-containing protein</fullName>
    </recommendedName>
</protein>
<feature type="domain" description="Ubiquitin-like protease family profile" evidence="4">
    <location>
        <begin position="2"/>
        <end position="76"/>
    </location>
</feature>
<organism evidence="5 6">
    <name type="scientific">Brassica napus</name>
    <name type="common">Rape</name>
    <dbReference type="NCBI Taxonomy" id="3708"/>
    <lineage>
        <taxon>Eukaryota</taxon>
        <taxon>Viridiplantae</taxon>
        <taxon>Streptophyta</taxon>
        <taxon>Embryophyta</taxon>
        <taxon>Tracheophyta</taxon>
        <taxon>Spermatophyta</taxon>
        <taxon>Magnoliopsida</taxon>
        <taxon>eudicotyledons</taxon>
        <taxon>Gunneridae</taxon>
        <taxon>Pentapetalae</taxon>
        <taxon>rosids</taxon>
        <taxon>malvids</taxon>
        <taxon>Brassicales</taxon>
        <taxon>Brassicaceae</taxon>
        <taxon>Brassiceae</taxon>
        <taxon>Brassica</taxon>
    </lineage>
</organism>
<name>A0ABQ8BZ80_BRANA</name>
<dbReference type="SUPFAM" id="SSF54001">
    <property type="entry name" value="Cysteine proteinases"/>
    <property type="match status" value="1"/>
</dbReference>
<accession>A0ABQ8BZ80</accession>
<dbReference type="Gene3D" id="3.40.395.10">
    <property type="entry name" value="Adenoviral Proteinase, Chain A"/>
    <property type="match status" value="1"/>
</dbReference>
<proteinExistence type="inferred from homology"/>
<evidence type="ECO:0000256" key="1">
    <source>
        <dbReference type="ARBA" id="ARBA00005234"/>
    </source>
</evidence>
<evidence type="ECO:0000256" key="3">
    <source>
        <dbReference type="ARBA" id="ARBA00022801"/>
    </source>
</evidence>
<keyword evidence="6" id="KW-1185">Reference proteome</keyword>
<dbReference type="InterPro" id="IPR003653">
    <property type="entry name" value="Peptidase_C48_C"/>
</dbReference>
<gene>
    <name evidence="5" type="ORF">HID58_033427</name>
</gene>
<dbReference type="InterPro" id="IPR038765">
    <property type="entry name" value="Papain-like_cys_pep_sf"/>
</dbReference>
<keyword evidence="2" id="KW-0645">Protease</keyword>
<dbReference type="Proteomes" id="UP000824890">
    <property type="component" value="Unassembled WGS sequence"/>
</dbReference>
<evidence type="ECO:0000313" key="6">
    <source>
        <dbReference type="Proteomes" id="UP000824890"/>
    </source>
</evidence>